<reference evidence="1" key="1">
    <citation type="journal article" date="2014" name="Front. Microbiol.">
        <title>High frequency of phylogenetically diverse reductive dehalogenase-homologous genes in deep subseafloor sedimentary metagenomes.</title>
        <authorList>
            <person name="Kawai M."/>
            <person name="Futagami T."/>
            <person name="Toyoda A."/>
            <person name="Takaki Y."/>
            <person name="Nishi S."/>
            <person name="Hori S."/>
            <person name="Arai W."/>
            <person name="Tsubouchi T."/>
            <person name="Morono Y."/>
            <person name="Uchiyama I."/>
            <person name="Ito T."/>
            <person name="Fujiyama A."/>
            <person name="Inagaki F."/>
            <person name="Takami H."/>
        </authorList>
    </citation>
    <scope>NUCLEOTIDE SEQUENCE</scope>
    <source>
        <strain evidence="1">Expedition CK06-06</strain>
    </source>
</reference>
<organism evidence="1">
    <name type="scientific">marine sediment metagenome</name>
    <dbReference type="NCBI Taxonomy" id="412755"/>
    <lineage>
        <taxon>unclassified sequences</taxon>
        <taxon>metagenomes</taxon>
        <taxon>ecological metagenomes</taxon>
    </lineage>
</organism>
<sequence>KDEYDIKFGILVISKENSTYKISTGNFIRSEKIKYLKDKIDKINSLSKEELKDMYKFILNHQKLSAKGGGGLGLVDIARKTGNKLNYMFQSFNNEFYFYTLDIFISESK</sequence>
<gene>
    <name evidence="1" type="ORF">S12H4_18356</name>
</gene>
<dbReference type="AlphaFoldDB" id="X1T6G9"/>
<dbReference type="NCBIfam" id="NF038262">
    <property type="entry name" value="SiaB_fam_kinase"/>
    <property type="match status" value="1"/>
</dbReference>
<accession>X1T6G9</accession>
<evidence type="ECO:0008006" key="2">
    <source>
        <dbReference type="Google" id="ProtNLM"/>
    </source>
</evidence>
<comment type="caution">
    <text evidence="1">The sequence shown here is derived from an EMBL/GenBank/DDBJ whole genome shotgun (WGS) entry which is preliminary data.</text>
</comment>
<evidence type="ECO:0000313" key="1">
    <source>
        <dbReference type="EMBL" id="GAI75604.1"/>
    </source>
</evidence>
<feature type="non-terminal residue" evidence="1">
    <location>
        <position position="1"/>
    </location>
</feature>
<dbReference type="Pfam" id="PF19788">
    <property type="entry name" value="DUF6272"/>
    <property type="match status" value="1"/>
</dbReference>
<dbReference type="InterPro" id="IPR046239">
    <property type="entry name" value="DUF6272"/>
</dbReference>
<dbReference type="EMBL" id="BARW01009058">
    <property type="protein sequence ID" value="GAI75604.1"/>
    <property type="molecule type" value="Genomic_DNA"/>
</dbReference>
<protein>
    <recommendedName>
        <fullName evidence="2">GHKL domain-containing protein</fullName>
    </recommendedName>
</protein>
<name>X1T6G9_9ZZZZ</name>
<proteinExistence type="predicted"/>